<dbReference type="GO" id="GO:0016705">
    <property type="term" value="F:oxidoreductase activity, acting on paired donors, with incorporation or reduction of molecular oxygen"/>
    <property type="evidence" value="ECO:0007669"/>
    <property type="project" value="InterPro"/>
</dbReference>
<dbReference type="InterPro" id="IPR024011">
    <property type="entry name" value="Biosynth_lucif-like_mOase_dom"/>
</dbReference>
<evidence type="ECO:0000313" key="4">
    <source>
        <dbReference type="Proteomes" id="UP000518300"/>
    </source>
</evidence>
<sequence>MKNVEDVYRFTASQRELLSQRQPESRIEHLHSPFRGAVDESALEEALRELVRRHTALRTAFFMQGLAEPMQVVREKVSPSLERVDATSLPGGVDAWLEADRQRGMNLTAAPLVRLSLLRTGPDTGALVFGYHGAVLDAGSARLCLEELLHLYKARREQREAGLEKSRPFREYLSWTEQQPTAETEARWRERLGGARPTLLPELPPTAEATAPARVQQQLLSSTETGNVQAFLRKHKLEPGTLVQAAWALLLRHLTGSQDVVFGALVPGRPASLSQGRPMLGSFAHVLPRRLTVPSDGNAVRWLRGLQADLTEAQRHEHVSTAQVRQWLGLAEDALLFQSAVAVWEAPDEDPLKPLARGLGLHGFTRSAPSPSLPLYVEAVPGPRLALRLHHDARRFAPLDVIRLSGQLAALLDTLVSQPDRDVSSLGEVLDAAGKAVGAGARGPITAGSTPEPEELRALIAQHPEVRSVAVRVEGDALVAHVVPARRRARKLDFGLFFFADEDSGSRDKYHLLLEAAKFGDQHGFTSVSTPERHFHEHGGIYPNPAMLASALATITRNIRLRAGSVVLPLQSPFRVAEEWSIVDNLSGGRAGISIASGWVPNDFAFFPENFARKRDVMWENLEKVERLWRGEAVTTLDGVGKEVQLKVFPRPIQPRLPTWVTCATDPALFERTGASGYNVLTSLLGQSLEEALERIGLFHAAADRAGHARGSRIATLMMHTFVGQDADEVLDKVRAPLTAYLRAHVALMQTLVKSLDLQVDINEPKWADYLASYAFERYYRSGALIGTVTSCLPMVDRLLDGDVDEVACLIDFGVDTASVLDSLTHLAELKRLAQDDALRMERVLSEYLDERVVGRRPPLHIRLVDALPSEGNG</sequence>
<dbReference type="InterPro" id="IPR001242">
    <property type="entry name" value="Condensation_dom"/>
</dbReference>
<dbReference type="InterPro" id="IPR036661">
    <property type="entry name" value="Luciferase-like_sf"/>
</dbReference>
<dbReference type="SUPFAM" id="SSF51679">
    <property type="entry name" value="Bacterial luciferase-like"/>
    <property type="match status" value="1"/>
</dbReference>
<proteinExistence type="predicted"/>
<dbReference type="EMBL" id="JABBJJ010000009">
    <property type="protein sequence ID" value="NMO13900.1"/>
    <property type="molecule type" value="Genomic_DNA"/>
</dbReference>
<dbReference type="Pfam" id="PF00296">
    <property type="entry name" value="Bac_luciferase"/>
    <property type="match status" value="1"/>
</dbReference>
<dbReference type="InterPro" id="IPR011251">
    <property type="entry name" value="Luciferase-like_dom"/>
</dbReference>
<evidence type="ECO:0000313" key="3">
    <source>
        <dbReference type="EMBL" id="NMO13900.1"/>
    </source>
</evidence>
<dbReference type="GO" id="GO:0005737">
    <property type="term" value="C:cytoplasm"/>
    <property type="evidence" value="ECO:0007669"/>
    <property type="project" value="TreeGrafter"/>
</dbReference>
<gene>
    <name evidence="3" type="ORF">HG543_03355</name>
</gene>
<evidence type="ECO:0000259" key="2">
    <source>
        <dbReference type="Pfam" id="PF00668"/>
    </source>
</evidence>
<reference evidence="3 4" key="1">
    <citation type="submission" date="2020-04" db="EMBL/GenBank/DDBJ databases">
        <title>Draft genome of Pyxidicoccus fallax type strain.</title>
        <authorList>
            <person name="Whitworth D.E."/>
        </authorList>
    </citation>
    <scope>NUCLEOTIDE SEQUENCE [LARGE SCALE GENOMIC DNA]</scope>
    <source>
        <strain evidence="3 4">DSM 14698</strain>
    </source>
</reference>
<organism evidence="3 4">
    <name type="scientific">Pyxidicoccus fallax</name>
    <dbReference type="NCBI Taxonomy" id="394095"/>
    <lineage>
        <taxon>Bacteria</taxon>
        <taxon>Pseudomonadati</taxon>
        <taxon>Myxococcota</taxon>
        <taxon>Myxococcia</taxon>
        <taxon>Myxococcales</taxon>
        <taxon>Cystobacterineae</taxon>
        <taxon>Myxococcaceae</taxon>
        <taxon>Pyxidicoccus</taxon>
    </lineage>
</organism>
<dbReference type="RefSeq" id="WP_169343177.1">
    <property type="nucleotide sequence ID" value="NZ_JABBJJ010000009.1"/>
</dbReference>
<dbReference type="GO" id="GO:0043041">
    <property type="term" value="P:amino acid activation for nonribosomal peptide biosynthetic process"/>
    <property type="evidence" value="ECO:0007669"/>
    <property type="project" value="TreeGrafter"/>
</dbReference>
<feature type="domain" description="Condensation" evidence="2">
    <location>
        <begin position="5"/>
        <end position="431"/>
    </location>
</feature>
<dbReference type="AlphaFoldDB" id="A0A848L4K1"/>
<dbReference type="PANTHER" id="PTHR45527">
    <property type="entry name" value="NONRIBOSOMAL PEPTIDE SYNTHETASE"/>
    <property type="match status" value="1"/>
</dbReference>
<evidence type="ECO:0000259" key="1">
    <source>
        <dbReference type="Pfam" id="PF00296"/>
    </source>
</evidence>
<dbReference type="PANTHER" id="PTHR45527:SF1">
    <property type="entry name" value="FATTY ACID SYNTHASE"/>
    <property type="match status" value="1"/>
</dbReference>
<name>A0A848L4K1_9BACT</name>
<dbReference type="GO" id="GO:0031177">
    <property type="term" value="F:phosphopantetheine binding"/>
    <property type="evidence" value="ECO:0007669"/>
    <property type="project" value="TreeGrafter"/>
</dbReference>
<dbReference type="Gene3D" id="3.20.20.30">
    <property type="entry name" value="Luciferase-like domain"/>
    <property type="match status" value="1"/>
</dbReference>
<dbReference type="Pfam" id="PF00668">
    <property type="entry name" value="Condensation"/>
    <property type="match status" value="1"/>
</dbReference>
<dbReference type="Gene3D" id="3.30.559.10">
    <property type="entry name" value="Chloramphenicol acetyltransferase-like domain"/>
    <property type="match status" value="1"/>
</dbReference>
<dbReference type="Proteomes" id="UP000518300">
    <property type="component" value="Unassembled WGS sequence"/>
</dbReference>
<protein>
    <submittedName>
        <fullName evidence="3">LLM class flavin-dependent oxidoreductase</fullName>
    </submittedName>
</protein>
<dbReference type="InterPro" id="IPR023213">
    <property type="entry name" value="CAT-like_dom_sf"/>
</dbReference>
<dbReference type="NCBIfam" id="TIGR04020">
    <property type="entry name" value="seco_metab_LLM"/>
    <property type="match status" value="1"/>
</dbReference>
<accession>A0A848L4K1</accession>
<dbReference type="GO" id="GO:0044550">
    <property type="term" value="P:secondary metabolite biosynthetic process"/>
    <property type="evidence" value="ECO:0007669"/>
    <property type="project" value="TreeGrafter"/>
</dbReference>
<dbReference type="Gene3D" id="3.30.559.30">
    <property type="entry name" value="Nonribosomal peptide synthetase, condensation domain"/>
    <property type="match status" value="1"/>
</dbReference>
<dbReference type="SUPFAM" id="SSF52777">
    <property type="entry name" value="CoA-dependent acyltransferases"/>
    <property type="match status" value="2"/>
</dbReference>
<keyword evidence="4" id="KW-1185">Reference proteome</keyword>
<feature type="domain" description="Luciferase-like" evidence="1">
    <location>
        <begin position="494"/>
        <end position="745"/>
    </location>
</feature>
<comment type="caution">
    <text evidence="3">The sequence shown here is derived from an EMBL/GenBank/DDBJ whole genome shotgun (WGS) entry which is preliminary data.</text>
</comment>